<gene>
    <name evidence="2" type="ORF">HQ497_02355</name>
</gene>
<organism evidence="2 3">
    <name type="scientific">SAR86 cluster bacterium</name>
    <dbReference type="NCBI Taxonomy" id="2030880"/>
    <lineage>
        <taxon>Bacteria</taxon>
        <taxon>Pseudomonadati</taxon>
        <taxon>Pseudomonadota</taxon>
        <taxon>Gammaproteobacteria</taxon>
        <taxon>SAR86 cluster</taxon>
    </lineage>
</organism>
<evidence type="ECO:0000313" key="3">
    <source>
        <dbReference type="Proteomes" id="UP000754644"/>
    </source>
</evidence>
<feature type="transmembrane region" description="Helical" evidence="1">
    <location>
        <begin position="62"/>
        <end position="81"/>
    </location>
</feature>
<protein>
    <submittedName>
        <fullName evidence="2">Uncharacterized protein</fullName>
    </submittedName>
</protein>
<feature type="transmembrane region" description="Helical" evidence="1">
    <location>
        <begin position="87"/>
        <end position="106"/>
    </location>
</feature>
<dbReference type="EMBL" id="JABMOJ010000080">
    <property type="protein sequence ID" value="NQV64182.1"/>
    <property type="molecule type" value="Genomic_DNA"/>
</dbReference>
<dbReference type="AlphaFoldDB" id="A0A972VW40"/>
<keyword evidence="1" id="KW-0472">Membrane</keyword>
<keyword evidence="1" id="KW-0812">Transmembrane</keyword>
<reference evidence="2" key="1">
    <citation type="submission" date="2020-05" db="EMBL/GenBank/DDBJ databases">
        <title>Sulfur intermediates as new biogeochemical hubs in an aquatic model microbial ecosystem.</title>
        <authorList>
            <person name="Vigneron A."/>
        </authorList>
    </citation>
    <scope>NUCLEOTIDE SEQUENCE</scope>
    <source>
        <strain evidence="2">Bin.250</strain>
    </source>
</reference>
<keyword evidence="1" id="KW-1133">Transmembrane helix</keyword>
<proteinExistence type="predicted"/>
<dbReference type="Proteomes" id="UP000754644">
    <property type="component" value="Unassembled WGS sequence"/>
</dbReference>
<comment type="caution">
    <text evidence="2">The sequence shown here is derived from an EMBL/GenBank/DDBJ whole genome shotgun (WGS) entry which is preliminary data.</text>
</comment>
<accession>A0A972VW40</accession>
<evidence type="ECO:0000256" key="1">
    <source>
        <dbReference type="SAM" id="Phobius"/>
    </source>
</evidence>
<name>A0A972VW40_9GAMM</name>
<evidence type="ECO:0000313" key="2">
    <source>
        <dbReference type="EMBL" id="NQV64182.1"/>
    </source>
</evidence>
<sequence length="111" mass="12423">MPGELIPIIVVPAMFWMIAYITRVISDNVMRKHLLNKEVSVEVIDKVFLQNRVRDIDTDLKWGMIGIAIGLAFAVISLTGLSADEPMTYAAMFIFAGAGLLGFYAFKRQQQ</sequence>
<feature type="transmembrane region" description="Helical" evidence="1">
    <location>
        <begin position="6"/>
        <end position="25"/>
    </location>
</feature>